<keyword evidence="3" id="KW-0067">ATP-binding</keyword>
<dbReference type="InterPro" id="IPR001482">
    <property type="entry name" value="T2SS/T4SS_dom"/>
</dbReference>
<dbReference type="GO" id="GO:0005886">
    <property type="term" value="C:plasma membrane"/>
    <property type="evidence" value="ECO:0007669"/>
    <property type="project" value="TreeGrafter"/>
</dbReference>
<evidence type="ECO:0000256" key="1">
    <source>
        <dbReference type="ARBA" id="ARBA00006611"/>
    </source>
</evidence>
<accession>A0A5D3YQI3</accession>
<dbReference type="PROSITE" id="PS00662">
    <property type="entry name" value="T2SP_E"/>
    <property type="match status" value="1"/>
</dbReference>
<dbReference type="OrthoDB" id="9808272at2"/>
<dbReference type="SUPFAM" id="SSF160246">
    <property type="entry name" value="EspE N-terminal domain-like"/>
    <property type="match status" value="1"/>
</dbReference>
<comment type="caution">
    <text evidence="6">The sequence shown here is derived from an EMBL/GenBank/DDBJ whole genome shotgun (WGS) entry which is preliminary data.</text>
</comment>
<keyword evidence="4" id="KW-0175">Coiled coil</keyword>
<reference evidence="6 7" key="1">
    <citation type="submission" date="2019-07" db="EMBL/GenBank/DDBJ databases">
        <title>Genomic Encyclopedia of Archaeal and Bacterial Type Strains, Phase II (KMG-II): from individual species to whole genera.</title>
        <authorList>
            <person name="Goeker M."/>
        </authorList>
    </citation>
    <scope>NUCLEOTIDE SEQUENCE [LARGE SCALE GENOMIC DNA]</scope>
    <source>
        <strain evidence="6 7">DSM 21935</strain>
    </source>
</reference>
<evidence type="ECO:0000256" key="2">
    <source>
        <dbReference type="ARBA" id="ARBA00022741"/>
    </source>
</evidence>
<name>A0A5D3YQI3_9BACT</name>
<dbReference type="Gene3D" id="3.40.50.300">
    <property type="entry name" value="P-loop containing nucleotide triphosphate hydrolases"/>
    <property type="match status" value="1"/>
</dbReference>
<evidence type="ECO:0000259" key="5">
    <source>
        <dbReference type="PROSITE" id="PS00662"/>
    </source>
</evidence>
<keyword evidence="7" id="KW-1185">Reference proteome</keyword>
<dbReference type="PANTHER" id="PTHR30258">
    <property type="entry name" value="TYPE II SECRETION SYSTEM PROTEIN GSPE-RELATED"/>
    <property type="match status" value="1"/>
</dbReference>
<gene>
    <name evidence="6" type="ORF">LX73_0617</name>
</gene>
<dbReference type="EMBL" id="VNHY01000001">
    <property type="protein sequence ID" value="TYP95319.1"/>
    <property type="molecule type" value="Genomic_DNA"/>
</dbReference>
<protein>
    <submittedName>
        <fullName evidence="6">Type IV pilus assembly protein PilB</fullName>
    </submittedName>
</protein>
<dbReference type="GO" id="GO:0016887">
    <property type="term" value="F:ATP hydrolysis activity"/>
    <property type="evidence" value="ECO:0007669"/>
    <property type="project" value="TreeGrafter"/>
</dbReference>
<evidence type="ECO:0000313" key="6">
    <source>
        <dbReference type="EMBL" id="TYP95319.1"/>
    </source>
</evidence>
<organism evidence="6 7">
    <name type="scientific">Fodinibius salinus</name>
    <dbReference type="NCBI Taxonomy" id="860790"/>
    <lineage>
        <taxon>Bacteria</taxon>
        <taxon>Pseudomonadati</taxon>
        <taxon>Balneolota</taxon>
        <taxon>Balneolia</taxon>
        <taxon>Balneolales</taxon>
        <taxon>Balneolaceae</taxon>
        <taxon>Fodinibius</taxon>
    </lineage>
</organism>
<comment type="similarity">
    <text evidence="1">Belongs to the GSP E family.</text>
</comment>
<dbReference type="SUPFAM" id="SSF52540">
    <property type="entry name" value="P-loop containing nucleoside triphosphate hydrolases"/>
    <property type="match status" value="1"/>
</dbReference>
<dbReference type="Gene3D" id="3.30.450.90">
    <property type="match status" value="1"/>
</dbReference>
<evidence type="ECO:0000256" key="4">
    <source>
        <dbReference type="SAM" id="Coils"/>
    </source>
</evidence>
<dbReference type="AlphaFoldDB" id="A0A5D3YQI3"/>
<dbReference type="RefSeq" id="WP_148897990.1">
    <property type="nucleotide sequence ID" value="NZ_VNHY01000001.1"/>
</dbReference>
<keyword evidence="2" id="KW-0547">Nucleotide-binding</keyword>
<evidence type="ECO:0000256" key="3">
    <source>
        <dbReference type="ARBA" id="ARBA00022840"/>
    </source>
</evidence>
<feature type="domain" description="Bacterial type II secretion system protein E" evidence="5">
    <location>
        <begin position="407"/>
        <end position="421"/>
    </location>
</feature>
<dbReference type="InterPro" id="IPR037257">
    <property type="entry name" value="T2SS_E_N_sf"/>
</dbReference>
<dbReference type="Pfam" id="PF00437">
    <property type="entry name" value="T2SSE"/>
    <property type="match status" value="1"/>
</dbReference>
<dbReference type="CDD" id="cd01129">
    <property type="entry name" value="PulE-GspE-like"/>
    <property type="match status" value="1"/>
</dbReference>
<evidence type="ECO:0000313" key="7">
    <source>
        <dbReference type="Proteomes" id="UP000324595"/>
    </source>
</evidence>
<dbReference type="GO" id="GO:0005524">
    <property type="term" value="F:ATP binding"/>
    <property type="evidence" value="ECO:0007669"/>
    <property type="project" value="UniProtKB-KW"/>
</dbReference>
<dbReference type="PANTHER" id="PTHR30258:SF1">
    <property type="entry name" value="PROTEIN TRANSPORT PROTEIN HOFB HOMOLOG"/>
    <property type="match status" value="1"/>
</dbReference>
<dbReference type="Proteomes" id="UP000324595">
    <property type="component" value="Unassembled WGS sequence"/>
</dbReference>
<dbReference type="InterPro" id="IPR027417">
    <property type="entry name" value="P-loop_NTPase"/>
</dbReference>
<feature type="coiled-coil region" evidence="4">
    <location>
        <begin position="154"/>
        <end position="181"/>
    </location>
</feature>
<sequence>MSQVNTRRHIGDLLVSREVITQDQLQEALAILRQEPDSSNRRLGQILYQDLGIDRNRVMKEIASIYAFEEVLEGQETIEDEILAQIKSNIDDLPSEVVDELVHQKAVPLQKNRTSLTIAAADPSDPTLSKIVGKLNFTQHEIVYCRYELVEQILTQVYEQKNEFLDLLEEIEHEEPDLQEEDEAEEIDEEEIDAEINQSMLNSLVEGFLVEGVRKGVSDIHIVPCGSASTDIRFRIDGKLELWHQQNNVKPEAISAVVKDKTRDVDRFERDASQDGFIQRAVDGHNIRYRVSIMPMVGEQFDRKFESIVIRILDDREVITDLNVLGLQEKAKDDFVKAIEKPSGIVIVTGPTGSGKSTTLVAALYYVIDPSVNVLTVEEPVEYMIEGARQLKISDHMTFDNAMRGILRHDPDIVLVGEIRDLKTAEIAIKLANTGHLTFSTLHTNDAPSAISRLYKMGVETFLIANAVNLIMAQRLVRTLCEECKEEFEPHPQAAKSIGFEEEEIENNTFYRAVGCDECSNGYSGRTAIMEALYFDKEIRKMILESGDEIDEVAIKQHAIDQGMLSLRASGRERIKNGLTTIEEIAAITIED</sequence>
<proteinExistence type="inferred from homology"/>